<dbReference type="KEGG" id="pdh:B9T62_16250"/>
<organism evidence="1 2">
    <name type="scientific">Paenibacillus donghaensis</name>
    <dbReference type="NCBI Taxonomy" id="414771"/>
    <lineage>
        <taxon>Bacteria</taxon>
        <taxon>Bacillati</taxon>
        <taxon>Bacillota</taxon>
        <taxon>Bacilli</taxon>
        <taxon>Bacillales</taxon>
        <taxon>Paenibacillaceae</taxon>
        <taxon>Paenibacillus</taxon>
    </lineage>
</organism>
<dbReference type="Pfam" id="PF11588">
    <property type="entry name" value="DUF3243"/>
    <property type="match status" value="1"/>
</dbReference>
<dbReference type="Gene3D" id="1.10.760.20">
    <property type="entry name" value="Protein of unknown function DUF3243"/>
    <property type="match status" value="1"/>
</dbReference>
<sequence length="86" mass="9675">MSTDSVIKNFDTWKSFLGKRVIQAEKMGMNDETISKLAFEIGEFLDKKVDPANTSNRAIKELWDVGNDAEKHTIATLMVKLAKENA</sequence>
<dbReference type="OrthoDB" id="2382009at2"/>
<dbReference type="InterPro" id="IPR021637">
    <property type="entry name" value="DUF3243"/>
</dbReference>
<reference evidence="1 2" key="1">
    <citation type="submission" date="2017-06" db="EMBL/GenBank/DDBJ databases">
        <title>Complete genome sequence of Paenibacillus donghaensis KCTC 13049T isolated from East Sea sediment, South Korea.</title>
        <authorList>
            <person name="Jung B.K."/>
            <person name="Hong S.-J."/>
            <person name="Shin J.-H."/>
        </authorList>
    </citation>
    <scope>NUCLEOTIDE SEQUENCE [LARGE SCALE GENOMIC DNA]</scope>
    <source>
        <strain evidence="1 2">KCTC 13049</strain>
    </source>
</reference>
<gene>
    <name evidence="1" type="ORF">B9T62_16250</name>
</gene>
<dbReference type="RefSeq" id="WP_087916196.1">
    <property type="nucleotide sequence ID" value="NZ_CP021780.1"/>
</dbReference>
<accession>A0A2Z2KE90</accession>
<dbReference type="EMBL" id="CP021780">
    <property type="protein sequence ID" value="ASA22195.1"/>
    <property type="molecule type" value="Genomic_DNA"/>
</dbReference>
<evidence type="ECO:0000313" key="1">
    <source>
        <dbReference type="EMBL" id="ASA22195.1"/>
    </source>
</evidence>
<dbReference type="PIRSF" id="PIRSF004764">
    <property type="entry name" value="YmfJ"/>
    <property type="match status" value="1"/>
</dbReference>
<name>A0A2Z2KE90_9BACL</name>
<proteinExistence type="predicted"/>
<protein>
    <recommendedName>
        <fullName evidence="3">DUF3243 domain-containing protein</fullName>
    </recommendedName>
</protein>
<evidence type="ECO:0000313" key="2">
    <source>
        <dbReference type="Proteomes" id="UP000249890"/>
    </source>
</evidence>
<dbReference type="InterPro" id="IPR024702">
    <property type="entry name" value="Uncharacterised_YmfJ"/>
</dbReference>
<evidence type="ECO:0008006" key="3">
    <source>
        <dbReference type="Google" id="ProtNLM"/>
    </source>
</evidence>
<dbReference type="InterPro" id="IPR038292">
    <property type="entry name" value="YmfJ/YflH_sf"/>
</dbReference>
<dbReference type="Proteomes" id="UP000249890">
    <property type="component" value="Chromosome"/>
</dbReference>
<dbReference type="AlphaFoldDB" id="A0A2Z2KE90"/>
<keyword evidence="2" id="KW-1185">Reference proteome</keyword>